<organism evidence="1 2">
    <name type="scientific">Mesorhizobium sangaii</name>
    <dbReference type="NCBI Taxonomy" id="505389"/>
    <lineage>
        <taxon>Bacteria</taxon>
        <taxon>Pseudomonadati</taxon>
        <taxon>Pseudomonadota</taxon>
        <taxon>Alphaproteobacteria</taxon>
        <taxon>Hyphomicrobiales</taxon>
        <taxon>Phyllobacteriaceae</taxon>
        <taxon>Mesorhizobium</taxon>
    </lineage>
</organism>
<gene>
    <name evidence="1" type="ORF">HNQ71_006927</name>
</gene>
<dbReference type="EMBL" id="JACHEF010000016">
    <property type="protein sequence ID" value="MBB6414218.1"/>
    <property type="molecule type" value="Genomic_DNA"/>
</dbReference>
<accession>A0A841PNI0</accession>
<reference evidence="1 2" key="1">
    <citation type="submission" date="2020-08" db="EMBL/GenBank/DDBJ databases">
        <title>Genomic Encyclopedia of Type Strains, Phase IV (KMG-IV): sequencing the most valuable type-strain genomes for metagenomic binning, comparative biology and taxonomic classification.</title>
        <authorList>
            <person name="Goeker M."/>
        </authorList>
    </citation>
    <scope>NUCLEOTIDE SEQUENCE [LARGE SCALE GENOMIC DNA]</scope>
    <source>
        <strain evidence="1 2">DSM 100039</strain>
    </source>
</reference>
<comment type="caution">
    <text evidence="1">The sequence shown here is derived from an EMBL/GenBank/DDBJ whole genome shotgun (WGS) entry which is preliminary data.</text>
</comment>
<evidence type="ECO:0000313" key="1">
    <source>
        <dbReference type="EMBL" id="MBB6414218.1"/>
    </source>
</evidence>
<evidence type="ECO:0000313" key="2">
    <source>
        <dbReference type="Proteomes" id="UP000556329"/>
    </source>
</evidence>
<dbReference type="Proteomes" id="UP000556329">
    <property type="component" value="Unassembled WGS sequence"/>
</dbReference>
<dbReference type="AlphaFoldDB" id="A0A841PNI0"/>
<name>A0A841PNI0_9HYPH</name>
<proteinExistence type="predicted"/>
<dbReference type="RefSeq" id="WP_281391495.1">
    <property type="nucleotide sequence ID" value="NZ_JACHEF010000016.1"/>
</dbReference>
<sequence>MPETVGADIISVSDLTDKLFADAYEAILDAIIHHDSGLVD</sequence>
<protein>
    <submittedName>
        <fullName evidence="1">Uncharacterized protein</fullName>
    </submittedName>
</protein>
<keyword evidence="2" id="KW-1185">Reference proteome</keyword>